<dbReference type="HAMAP" id="MF_01458">
    <property type="entry name" value="FtsH"/>
    <property type="match status" value="1"/>
</dbReference>
<evidence type="ECO:0000256" key="11">
    <source>
        <dbReference type="SAM" id="MobiDB-lite"/>
    </source>
</evidence>
<evidence type="ECO:0000256" key="2">
    <source>
        <dbReference type="ARBA" id="ARBA00010044"/>
    </source>
</evidence>
<keyword evidence="8" id="KW-0862">Zinc</keyword>
<name>A0A7S3VTL1_DUNTE</name>
<dbReference type="GO" id="GO:0006508">
    <property type="term" value="P:proteolysis"/>
    <property type="evidence" value="ECO:0007669"/>
    <property type="project" value="UniProtKB-KW"/>
</dbReference>
<comment type="similarity">
    <text evidence="2">In the C-terminal section; belongs to the peptidase M41 family.</text>
</comment>
<gene>
    <name evidence="13" type="ORF">DTER00134_LOCUS20640</name>
</gene>
<evidence type="ECO:0000256" key="7">
    <source>
        <dbReference type="ARBA" id="ARBA00022801"/>
    </source>
</evidence>
<comment type="cofactor">
    <cofactor evidence="1">
        <name>Zn(2+)</name>
        <dbReference type="ChEBI" id="CHEBI:29105"/>
    </cofactor>
</comment>
<reference evidence="13" key="1">
    <citation type="submission" date="2021-01" db="EMBL/GenBank/DDBJ databases">
        <authorList>
            <person name="Corre E."/>
            <person name="Pelletier E."/>
            <person name="Niang G."/>
            <person name="Scheremetjew M."/>
            <person name="Finn R."/>
            <person name="Kale V."/>
            <person name="Holt S."/>
            <person name="Cochrane G."/>
            <person name="Meng A."/>
            <person name="Brown T."/>
            <person name="Cohen L."/>
        </authorList>
    </citation>
    <scope>NUCLEOTIDE SEQUENCE</scope>
    <source>
        <strain evidence="13">CCMP1320</strain>
    </source>
</reference>
<sequence>MLRHPSYISHSSGSVPVLAPCSQLLRKPVPRYQPAGLCGTTAFAQSFHHAQPGKKELGVPAWTPRNTGPKRGLVAVCAHGAPAPPSPPRKGPHRNSPWQKLVSWFQNLGKEVQQLTPGRVLFNLAVFWVLLRVWPINGVQEQHVVQLPFSEFVQRVKQNEVSSVSIDGPQVNFSLKPSSTLLQGPSHRPKSQASSASPTSTSSSVSASNSAQNEAARLSFYTIRPADYPVPYSTLEQHKVVFKAAEQKGNRLVTIMVYSLYIGLLLSALNRLPIKLPNQKGVGRRHIKADGVEGESAAGVTFADVAGVDEAKEELQEVVEYLRNPERYSKLGARPPCGVLLVGPPGTGKTLLAKAVAGEANVPFFSISASEFVELYVGMGAMRVRELFTNARKEAPAIVFIDEIDAVAKGRDMRMRSVGNDEREQTLNQLLTELDGFVSDKDKPVICIAATNRSDVLDPALLRPGRFDRRVSVERPDKIGREQILQVHLNRRQLPLAADVSVASLASFTTGFTGADLANLVNEAALLAGRANKSEVSHEDFDAAVLRAVAGVEKKRSIMIEAEKEVVSRHEVGHALVASAISQVLPTMAAEVEKLSIIPRSGGALGFTYIPPRTEDRSLMFESEIRGQLAMLMGGRAAETLTCASVTTGAMDDIRRATELAARTISEFGLNTSIGPINVAALGSAVSGGDELAALLGQQAGEGGSMGLLVEREVKALLDAALVVAMDVVLTNRASHSGLSRELQLNERMEGTQLLGWLQGVKVSDVSPECPVAFKCGAACDSQRLERLSECESGSKSVSSQILECKAAPKYGGGYLHRYC</sequence>
<evidence type="ECO:0000256" key="4">
    <source>
        <dbReference type="ARBA" id="ARBA00022670"/>
    </source>
</evidence>
<dbReference type="PANTHER" id="PTHR23076">
    <property type="entry name" value="METALLOPROTEASE M41 FTSH"/>
    <property type="match status" value="1"/>
</dbReference>
<dbReference type="Gene3D" id="3.30.720.210">
    <property type="match status" value="1"/>
</dbReference>
<dbReference type="Gene3D" id="1.10.8.60">
    <property type="match status" value="1"/>
</dbReference>
<keyword evidence="10" id="KW-0482">Metalloprotease</keyword>
<dbReference type="FunFam" id="3.40.50.300:FF:000352">
    <property type="entry name" value="ATP-dependent zinc metalloprotease FTSH 7, chloroplastic"/>
    <property type="match status" value="1"/>
</dbReference>
<dbReference type="PANTHER" id="PTHR23076:SF49">
    <property type="entry name" value="ATP-DEPENDENT ZINC METALLOPROTEASE FTSH 7, CHLOROPLASTIC"/>
    <property type="match status" value="1"/>
</dbReference>
<keyword evidence="9" id="KW-0067">ATP-binding</keyword>
<dbReference type="InterPro" id="IPR037219">
    <property type="entry name" value="Peptidase_M41-like"/>
</dbReference>
<keyword evidence="4" id="KW-0645">Protease</keyword>
<accession>A0A7S3VTL1</accession>
<evidence type="ECO:0000256" key="9">
    <source>
        <dbReference type="ARBA" id="ARBA00022840"/>
    </source>
</evidence>
<dbReference type="InterPro" id="IPR027417">
    <property type="entry name" value="P-loop_NTPase"/>
</dbReference>
<feature type="region of interest" description="Disordered" evidence="11">
    <location>
        <begin position="177"/>
        <end position="210"/>
    </location>
</feature>
<evidence type="ECO:0000256" key="10">
    <source>
        <dbReference type="ARBA" id="ARBA00023049"/>
    </source>
</evidence>
<dbReference type="SMART" id="SM00382">
    <property type="entry name" value="AAA"/>
    <property type="match status" value="1"/>
</dbReference>
<comment type="similarity">
    <text evidence="3">In the N-terminal section; belongs to the AAA ATPase family.</text>
</comment>
<dbReference type="AlphaFoldDB" id="A0A7S3VTL1"/>
<dbReference type="InterPro" id="IPR005936">
    <property type="entry name" value="FtsH"/>
</dbReference>
<dbReference type="SUPFAM" id="SSF140990">
    <property type="entry name" value="FtsH protease domain-like"/>
    <property type="match status" value="1"/>
</dbReference>
<dbReference type="InterPro" id="IPR003959">
    <property type="entry name" value="ATPase_AAA_core"/>
</dbReference>
<dbReference type="InterPro" id="IPR000642">
    <property type="entry name" value="Peptidase_M41"/>
</dbReference>
<keyword evidence="7" id="KW-0378">Hydrolase</keyword>
<dbReference type="EMBL" id="HBIP01033832">
    <property type="protein sequence ID" value="CAE0505567.1"/>
    <property type="molecule type" value="Transcribed_RNA"/>
</dbReference>
<evidence type="ECO:0000259" key="12">
    <source>
        <dbReference type="SMART" id="SM00382"/>
    </source>
</evidence>
<keyword evidence="6" id="KW-0547">Nucleotide-binding</keyword>
<dbReference type="Pfam" id="PF01434">
    <property type="entry name" value="Peptidase_M41"/>
    <property type="match status" value="1"/>
</dbReference>
<dbReference type="Gene3D" id="3.40.50.300">
    <property type="entry name" value="P-loop containing nucleotide triphosphate hydrolases"/>
    <property type="match status" value="1"/>
</dbReference>
<dbReference type="GO" id="GO:0004176">
    <property type="term" value="F:ATP-dependent peptidase activity"/>
    <property type="evidence" value="ECO:0007669"/>
    <property type="project" value="InterPro"/>
</dbReference>
<keyword evidence="5" id="KW-0479">Metal-binding</keyword>
<evidence type="ECO:0000256" key="3">
    <source>
        <dbReference type="ARBA" id="ARBA00010550"/>
    </source>
</evidence>
<dbReference type="Pfam" id="PF17862">
    <property type="entry name" value="AAA_lid_3"/>
    <property type="match status" value="1"/>
</dbReference>
<feature type="compositionally biased region" description="Low complexity" evidence="11">
    <location>
        <begin position="191"/>
        <end position="210"/>
    </location>
</feature>
<feature type="domain" description="AAA+ ATPase" evidence="12">
    <location>
        <begin position="335"/>
        <end position="477"/>
    </location>
</feature>
<dbReference type="Pfam" id="PF00004">
    <property type="entry name" value="AAA"/>
    <property type="match status" value="1"/>
</dbReference>
<evidence type="ECO:0000256" key="5">
    <source>
        <dbReference type="ARBA" id="ARBA00022723"/>
    </source>
</evidence>
<dbReference type="GO" id="GO:0009535">
    <property type="term" value="C:chloroplast thylakoid membrane"/>
    <property type="evidence" value="ECO:0007669"/>
    <property type="project" value="TreeGrafter"/>
</dbReference>
<evidence type="ECO:0000313" key="13">
    <source>
        <dbReference type="EMBL" id="CAE0505567.1"/>
    </source>
</evidence>
<evidence type="ECO:0000256" key="8">
    <source>
        <dbReference type="ARBA" id="ARBA00022833"/>
    </source>
</evidence>
<dbReference type="InterPro" id="IPR041569">
    <property type="entry name" value="AAA_lid_3"/>
</dbReference>
<evidence type="ECO:0000256" key="1">
    <source>
        <dbReference type="ARBA" id="ARBA00001947"/>
    </source>
</evidence>
<dbReference type="Gene3D" id="1.20.58.760">
    <property type="entry name" value="Peptidase M41"/>
    <property type="match status" value="1"/>
</dbReference>
<evidence type="ECO:0000256" key="6">
    <source>
        <dbReference type="ARBA" id="ARBA00022741"/>
    </source>
</evidence>
<dbReference type="GO" id="GO:0016887">
    <property type="term" value="F:ATP hydrolysis activity"/>
    <property type="evidence" value="ECO:0007669"/>
    <property type="project" value="InterPro"/>
</dbReference>
<dbReference type="FunFam" id="1.10.8.60:FF:000001">
    <property type="entry name" value="ATP-dependent zinc metalloprotease FtsH"/>
    <property type="match status" value="1"/>
</dbReference>
<proteinExistence type="inferred from homology"/>
<dbReference type="SUPFAM" id="SSF52540">
    <property type="entry name" value="P-loop containing nucleoside triphosphate hydrolases"/>
    <property type="match status" value="1"/>
</dbReference>
<dbReference type="GO" id="GO:0004222">
    <property type="term" value="F:metalloendopeptidase activity"/>
    <property type="evidence" value="ECO:0007669"/>
    <property type="project" value="InterPro"/>
</dbReference>
<dbReference type="InterPro" id="IPR003593">
    <property type="entry name" value="AAA+_ATPase"/>
</dbReference>
<protein>
    <recommendedName>
        <fullName evidence="12">AAA+ ATPase domain-containing protein</fullName>
    </recommendedName>
</protein>
<organism evidence="13">
    <name type="scientific">Dunaliella tertiolecta</name>
    <name type="common">Green alga</name>
    <dbReference type="NCBI Taxonomy" id="3047"/>
    <lineage>
        <taxon>Eukaryota</taxon>
        <taxon>Viridiplantae</taxon>
        <taxon>Chlorophyta</taxon>
        <taxon>core chlorophytes</taxon>
        <taxon>Chlorophyceae</taxon>
        <taxon>CS clade</taxon>
        <taxon>Chlamydomonadales</taxon>
        <taxon>Dunaliellaceae</taxon>
        <taxon>Dunaliella</taxon>
    </lineage>
</organism>
<dbReference type="GO" id="GO:0005524">
    <property type="term" value="F:ATP binding"/>
    <property type="evidence" value="ECO:0007669"/>
    <property type="project" value="UniProtKB-KW"/>
</dbReference>
<dbReference type="GO" id="GO:0046872">
    <property type="term" value="F:metal ion binding"/>
    <property type="evidence" value="ECO:0007669"/>
    <property type="project" value="UniProtKB-KW"/>
</dbReference>
<dbReference type="CDD" id="cd19501">
    <property type="entry name" value="RecA-like_FtsH"/>
    <property type="match status" value="1"/>
</dbReference>